<reference evidence="5" key="1">
    <citation type="submission" date="2025-08" db="UniProtKB">
        <authorList>
            <consortium name="Ensembl"/>
        </authorList>
    </citation>
    <scope>IDENTIFICATION</scope>
</reference>
<feature type="region of interest" description="Disordered" evidence="3">
    <location>
        <begin position="176"/>
        <end position="195"/>
    </location>
</feature>
<comment type="similarity">
    <text evidence="1 2">Belongs to the small heat shock protein (HSP20) family.</text>
</comment>
<sequence>MAEGHFHPRARARIPMDPFGEQSLASRFMDDQFTMPSFPDDLSMDWPAWARSRLGSPFSSGLRSSFPRTAGGSAPGGATRYSDPPETPGDPWKVCVNVNSFKPEEISIKTKDGYVEVSGKHEEKQNEGGTVTKSFNKRIQIPGTVDPLAVFASLSPEGVLIIEAPHTPPYYLFSRDAVGTKGGESEPSAQETPVA</sequence>
<proteinExistence type="inferred from homology"/>
<dbReference type="Proteomes" id="UP000261540">
    <property type="component" value="Unplaced"/>
</dbReference>
<evidence type="ECO:0000313" key="5">
    <source>
        <dbReference type="Ensembl" id="ENSPKIP00000007752.1"/>
    </source>
</evidence>
<dbReference type="GeneTree" id="ENSGT00940000160605"/>
<dbReference type="GO" id="GO:0005634">
    <property type="term" value="C:nucleus"/>
    <property type="evidence" value="ECO:0007669"/>
    <property type="project" value="TreeGrafter"/>
</dbReference>
<protein>
    <submittedName>
        <fullName evidence="5">Heat shock protein family B (small) member 8</fullName>
    </submittedName>
</protein>
<dbReference type="PROSITE" id="PS01031">
    <property type="entry name" value="SHSP"/>
    <property type="match status" value="1"/>
</dbReference>
<reference evidence="5" key="2">
    <citation type="submission" date="2025-09" db="UniProtKB">
        <authorList>
            <consortium name="Ensembl"/>
        </authorList>
    </citation>
    <scope>IDENTIFICATION</scope>
</reference>
<feature type="compositionally biased region" description="Polar residues" evidence="3">
    <location>
        <begin position="57"/>
        <end position="67"/>
    </location>
</feature>
<dbReference type="PRINTS" id="PR00299">
    <property type="entry name" value="ACRYSTALLIN"/>
</dbReference>
<dbReference type="Ensembl" id="ENSPKIT00000031819.1">
    <property type="protein sequence ID" value="ENSPKIP00000007752.1"/>
    <property type="gene ID" value="ENSPKIG00000023530.1"/>
</dbReference>
<name>A0A3B3QM01_9TELE</name>
<evidence type="ECO:0000259" key="4">
    <source>
        <dbReference type="PROSITE" id="PS01031"/>
    </source>
</evidence>
<evidence type="ECO:0000256" key="2">
    <source>
        <dbReference type="RuleBase" id="RU003616"/>
    </source>
</evidence>
<evidence type="ECO:0000256" key="1">
    <source>
        <dbReference type="PROSITE-ProRule" id="PRU00285"/>
    </source>
</evidence>
<dbReference type="SUPFAM" id="SSF49764">
    <property type="entry name" value="HSP20-like chaperones"/>
    <property type="match status" value="1"/>
</dbReference>
<feature type="domain" description="SHSP" evidence="4">
    <location>
        <begin position="72"/>
        <end position="181"/>
    </location>
</feature>
<dbReference type="PANTHER" id="PTHR46906">
    <property type="entry name" value="HEAT SHOCK PROTEIN BETA-8"/>
    <property type="match status" value="1"/>
</dbReference>
<dbReference type="InterPro" id="IPR002068">
    <property type="entry name" value="A-crystallin/Hsp20_dom"/>
</dbReference>
<evidence type="ECO:0000313" key="6">
    <source>
        <dbReference type="Proteomes" id="UP000261540"/>
    </source>
</evidence>
<dbReference type="PANTHER" id="PTHR46906:SF1">
    <property type="entry name" value="HEAT SHOCK PROTEIN BETA-8"/>
    <property type="match status" value="1"/>
</dbReference>
<dbReference type="InterPro" id="IPR001436">
    <property type="entry name" value="Alpha-crystallin/sHSP_animal"/>
</dbReference>
<dbReference type="GO" id="GO:0034620">
    <property type="term" value="P:cellular response to unfolded protein"/>
    <property type="evidence" value="ECO:0007669"/>
    <property type="project" value="InterPro"/>
</dbReference>
<dbReference type="GO" id="GO:0042803">
    <property type="term" value="F:protein homodimerization activity"/>
    <property type="evidence" value="ECO:0007669"/>
    <property type="project" value="InterPro"/>
</dbReference>
<dbReference type="InterPro" id="IPR008978">
    <property type="entry name" value="HSP20-like_chaperone"/>
</dbReference>
<dbReference type="Pfam" id="PF00011">
    <property type="entry name" value="HSP20"/>
    <property type="match status" value="1"/>
</dbReference>
<dbReference type="GO" id="GO:0101031">
    <property type="term" value="C:protein folding chaperone complex"/>
    <property type="evidence" value="ECO:0007669"/>
    <property type="project" value="TreeGrafter"/>
</dbReference>
<dbReference type="STRING" id="1676925.ENSPKIP00000007752"/>
<dbReference type="AlphaFoldDB" id="A0A3B3QM01"/>
<dbReference type="GO" id="GO:0005737">
    <property type="term" value="C:cytoplasm"/>
    <property type="evidence" value="ECO:0007669"/>
    <property type="project" value="TreeGrafter"/>
</dbReference>
<dbReference type="OrthoDB" id="10060792at2759"/>
<organism evidence="5 6">
    <name type="scientific">Paramormyrops kingsleyae</name>
    <dbReference type="NCBI Taxonomy" id="1676925"/>
    <lineage>
        <taxon>Eukaryota</taxon>
        <taxon>Metazoa</taxon>
        <taxon>Chordata</taxon>
        <taxon>Craniata</taxon>
        <taxon>Vertebrata</taxon>
        <taxon>Euteleostomi</taxon>
        <taxon>Actinopterygii</taxon>
        <taxon>Neopterygii</taxon>
        <taxon>Teleostei</taxon>
        <taxon>Osteoglossocephala</taxon>
        <taxon>Osteoglossomorpha</taxon>
        <taxon>Osteoglossiformes</taxon>
        <taxon>Mormyridae</taxon>
        <taxon>Paramormyrops</taxon>
    </lineage>
</organism>
<evidence type="ECO:0000256" key="3">
    <source>
        <dbReference type="SAM" id="MobiDB-lite"/>
    </source>
</evidence>
<keyword evidence="6" id="KW-1185">Reference proteome</keyword>
<dbReference type="InterPro" id="IPR043254">
    <property type="entry name" value="HSPB8"/>
</dbReference>
<feature type="region of interest" description="Disordered" evidence="3">
    <location>
        <begin position="57"/>
        <end position="90"/>
    </location>
</feature>
<dbReference type="Gene3D" id="2.60.40.790">
    <property type="match status" value="1"/>
</dbReference>
<accession>A0A3B3QM01</accession>